<dbReference type="GO" id="GO:0006298">
    <property type="term" value="P:mismatch repair"/>
    <property type="evidence" value="ECO:0007669"/>
    <property type="project" value="UniProtKB-UniRule"/>
</dbReference>
<protein>
    <recommendedName>
        <fullName evidence="2 5">DNA mismatch repair protein MutL</fullName>
    </recommendedName>
</protein>
<proteinExistence type="inferred from homology"/>
<dbReference type="Gene3D" id="3.30.1540.20">
    <property type="entry name" value="MutL, C-terminal domain, dimerisation subdomain"/>
    <property type="match status" value="1"/>
</dbReference>
<dbReference type="InterPro" id="IPR037198">
    <property type="entry name" value="MutL_C_sf"/>
</dbReference>
<dbReference type="GO" id="GO:0030983">
    <property type="term" value="F:mismatched DNA binding"/>
    <property type="evidence" value="ECO:0007669"/>
    <property type="project" value="InterPro"/>
</dbReference>
<evidence type="ECO:0000256" key="2">
    <source>
        <dbReference type="ARBA" id="ARBA00021975"/>
    </source>
</evidence>
<feature type="region of interest" description="Disordered" evidence="6">
    <location>
        <begin position="340"/>
        <end position="386"/>
    </location>
</feature>
<dbReference type="NCBIfam" id="TIGR00585">
    <property type="entry name" value="mutl"/>
    <property type="match status" value="1"/>
</dbReference>
<dbReference type="SUPFAM" id="SSF55874">
    <property type="entry name" value="ATPase domain of HSP90 chaperone/DNA topoisomerase II/histidine kinase"/>
    <property type="match status" value="1"/>
</dbReference>
<evidence type="ECO:0000259" key="7">
    <source>
        <dbReference type="SMART" id="SM00853"/>
    </source>
</evidence>
<dbReference type="GO" id="GO:0016887">
    <property type="term" value="F:ATP hydrolysis activity"/>
    <property type="evidence" value="ECO:0007669"/>
    <property type="project" value="InterPro"/>
</dbReference>
<dbReference type="FunFam" id="3.30.565.10:FF:000003">
    <property type="entry name" value="DNA mismatch repair endonuclease MutL"/>
    <property type="match status" value="1"/>
</dbReference>
<dbReference type="OrthoDB" id="9763467at2"/>
<sequence>MADLIQLLPDAIANQIAAGEVIQRPASAVKELMENAIDAGATEVKLVIKDAGKALIQVIDNGCGMSETDARMAFERHATSKIRSAQDLFAIRTMGFRGEALASIAAIAQVEIKTRRHSDELGTRLVIDGSEIKAQEPCQCPQGTTISIKNLFFNVPARRNFLKSNPVEMRHINDEFQRIAIANSDIFFSLHHNGSEIFHLPGGKLRQRLIGVFGSHSNKKLVPVAEETEVLRLNGYVGKPEFAKKTRGEQYFFVNNRFIKSHYLNHALVSAYEDLLPTGTYPLYVIFIDIDPKRIDINVHPTKQEIKFEDERLVYNYLRVSVRHALGQYNVMPSLDFEQDPTFSQPAPIRPRSEAPTGTGSVKPSGGSSPAAGQGEASSDASRHASNLKHWQDVYEGLDEFDAQPEAQATPGSEHEEPLTLESDWKEEQSSTPGEPVQEKKKPTQLHNSYILTQIKSGIMLLDQQAAHERILYERYLHVLSQQKSTTQKQLFPRTLSLPPADAELLKELLEPINQLGFDIQEFGANTFVINGVPAELAGKQDDLKTIESLLEQYKGNLELNLGTHENIARAMARSAAIKKGKMLEPNEMQTLIDQLFGCEVPYLSPSGKRCFITMELEELAKRFE</sequence>
<keyword evidence="3 5" id="KW-0227">DNA damage</keyword>
<evidence type="ECO:0000256" key="5">
    <source>
        <dbReference type="HAMAP-Rule" id="MF_00149"/>
    </source>
</evidence>
<organism evidence="9 10">
    <name type="scientific">Phaeodactylibacter xiamenensis</name>
    <dbReference type="NCBI Taxonomy" id="1524460"/>
    <lineage>
        <taxon>Bacteria</taxon>
        <taxon>Pseudomonadati</taxon>
        <taxon>Bacteroidota</taxon>
        <taxon>Saprospiria</taxon>
        <taxon>Saprospirales</taxon>
        <taxon>Haliscomenobacteraceae</taxon>
        <taxon>Phaeodactylibacter</taxon>
    </lineage>
</organism>
<dbReference type="InterPro" id="IPR042121">
    <property type="entry name" value="MutL_C_regsub"/>
</dbReference>
<dbReference type="PROSITE" id="PS00058">
    <property type="entry name" value="DNA_MISMATCH_REPAIR_1"/>
    <property type="match status" value="1"/>
</dbReference>
<dbReference type="PANTHER" id="PTHR10073:SF12">
    <property type="entry name" value="DNA MISMATCH REPAIR PROTEIN MLH1"/>
    <property type="match status" value="1"/>
</dbReference>
<dbReference type="SMART" id="SM01340">
    <property type="entry name" value="DNA_mis_repair"/>
    <property type="match status" value="1"/>
</dbReference>
<evidence type="ECO:0000313" key="10">
    <source>
        <dbReference type="Proteomes" id="UP000029736"/>
    </source>
</evidence>
<dbReference type="CDD" id="cd00782">
    <property type="entry name" value="MutL_Trans"/>
    <property type="match status" value="1"/>
</dbReference>
<dbReference type="SUPFAM" id="SSF54211">
    <property type="entry name" value="Ribosomal protein S5 domain 2-like"/>
    <property type="match status" value="1"/>
</dbReference>
<dbReference type="CDD" id="cd16926">
    <property type="entry name" value="HATPase_MutL-MLH-PMS-like"/>
    <property type="match status" value="1"/>
</dbReference>
<dbReference type="HAMAP" id="MF_00149">
    <property type="entry name" value="DNA_mis_repair"/>
    <property type="match status" value="1"/>
</dbReference>
<gene>
    <name evidence="5" type="primary">mutL</name>
    <name evidence="9" type="ORF">IX84_07760</name>
</gene>
<comment type="similarity">
    <text evidence="1 5">Belongs to the DNA mismatch repair MutL/HexB family.</text>
</comment>
<dbReference type="InterPro" id="IPR013507">
    <property type="entry name" value="DNA_mismatch_S5_2-like"/>
</dbReference>
<keyword evidence="4 5" id="KW-0234">DNA repair</keyword>
<comment type="caution">
    <text evidence="9">The sequence shown here is derived from an EMBL/GenBank/DDBJ whole genome shotgun (WGS) entry which is preliminary data.</text>
</comment>
<dbReference type="PANTHER" id="PTHR10073">
    <property type="entry name" value="DNA MISMATCH REPAIR PROTEIN MLH, PMS, MUTL"/>
    <property type="match status" value="1"/>
</dbReference>
<reference evidence="9 10" key="1">
    <citation type="journal article" date="2014" name="Int. J. Syst. Evol. Microbiol.">
        <title>Phaeodactylibacter xiamenensis gen. nov., sp. nov., a member of the family Saprospiraceae isolated from the marine alga Phaeodactylum tricornutum.</title>
        <authorList>
            <person name="Chen Z.Jr."/>
            <person name="Lei X."/>
            <person name="Lai Q."/>
            <person name="Li Y."/>
            <person name="Zhang B."/>
            <person name="Zhang J."/>
            <person name="Zhang H."/>
            <person name="Yang L."/>
            <person name="Zheng W."/>
            <person name="Tian Y."/>
            <person name="Yu Z."/>
            <person name="Xu H.Jr."/>
            <person name="Zheng T."/>
        </authorList>
    </citation>
    <scope>NUCLEOTIDE SEQUENCE [LARGE SCALE GENOMIC DNA]</scope>
    <source>
        <strain evidence="9 10">KD52</strain>
    </source>
</reference>
<evidence type="ECO:0000259" key="8">
    <source>
        <dbReference type="SMART" id="SM01340"/>
    </source>
</evidence>
<dbReference type="SUPFAM" id="SSF118116">
    <property type="entry name" value="DNA mismatch repair protein MutL"/>
    <property type="match status" value="1"/>
</dbReference>
<dbReference type="InterPro" id="IPR020568">
    <property type="entry name" value="Ribosomal_Su5_D2-typ_SF"/>
</dbReference>
<dbReference type="Proteomes" id="UP000029736">
    <property type="component" value="Unassembled WGS sequence"/>
</dbReference>
<dbReference type="GO" id="GO:0032300">
    <property type="term" value="C:mismatch repair complex"/>
    <property type="evidence" value="ECO:0007669"/>
    <property type="project" value="InterPro"/>
</dbReference>
<dbReference type="InterPro" id="IPR014721">
    <property type="entry name" value="Ribsml_uS5_D2-typ_fold_subgr"/>
</dbReference>
<dbReference type="Gene3D" id="3.30.230.10">
    <property type="match status" value="1"/>
</dbReference>
<dbReference type="Gene3D" id="3.30.565.10">
    <property type="entry name" value="Histidine kinase-like ATPase, C-terminal domain"/>
    <property type="match status" value="1"/>
</dbReference>
<feature type="domain" description="DNA mismatch repair protein S5" evidence="8">
    <location>
        <begin position="209"/>
        <end position="327"/>
    </location>
</feature>
<evidence type="ECO:0000256" key="3">
    <source>
        <dbReference type="ARBA" id="ARBA00022763"/>
    </source>
</evidence>
<dbReference type="AlphaFoldDB" id="A0A098SBZ1"/>
<dbReference type="Pfam" id="PF01119">
    <property type="entry name" value="DNA_mis_repair"/>
    <property type="match status" value="1"/>
</dbReference>
<evidence type="ECO:0000256" key="1">
    <source>
        <dbReference type="ARBA" id="ARBA00006082"/>
    </source>
</evidence>
<feature type="region of interest" description="Disordered" evidence="6">
    <location>
        <begin position="406"/>
        <end position="445"/>
    </location>
</feature>
<dbReference type="STRING" id="1524460.IX84_07760"/>
<keyword evidence="10" id="KW-1185">Reference proteome</keyword>
<dbReference type="GO" id="GO:0005524">
    <property type="term" value="F:ATP binding"/>
    <property type="evidence" value="ECO:0007669"/>
    <property type="project" value="InterPro"/>
</dbReference>
<feature type="compositionally biased region" description="Low complexity" evidence="6">
    <location>
        <begin position="356"/>
        <end position="379"/>
    </location>
</feature>
<accession>A0A098SBZ1</accession>
<evidence type="ECO:0000313" key="9">
    <source>
        <dbReference type="EMBL" id="KGE88567.1"/>
    </source>
</evidence>
<dbReference type="Pfam" id="PF08676">
    <property type="entry name" value="MutL_C"/>
    <property type="match status" value="1"/>
</dbReference>
<dbReference type="InterPro" id="IPR002099">
    <property type="entry name" value="MutL/Mlh/PMS"/>
</dbReference>
<dbReference type="InterPro" id="IPR036890">
    <property type="entry name" value="HATPase_C_sf"/>
</dbReference>
<dbReference type="InterPro" id="IPR014762">
    <property type="entry name" value="DNA_mismatch_repair_CS"/>
</dbReference>
<feature type="domain" description="MutL C-terminal dimerisation" evidence="7">
    <location>
        <begin position="442"/>
        <end position="584"/>
    </location>
</feature>
<feature type="compositionally biased region" description="Basic and acidic residues" evidence="6">
    <location>
        <begin position="413"/>
        <end position="429"/>
    </location>
</feature>
<dbReference type="RefSeq" id="WP_044218200.1">
    <property type="nucleotide sequence ID" value="NZ_JBKAGJ010000006.1"/>
</dbReference>
<dbReference type="InterPro" id="IPR020667">
    <property type="entry name" value="DNA_mismatch_repair_MutL"/>
</dbReference>
<name>A0A098SBZ1_9BACT</name>
<evidence type="ECO:0000256" key="6">
    <source>
        <dbReference type="SAM" id="MobiDB-lite"/>
    </source>
</evidence>
<dbReference type="InterPro" id="IPR038973">
    <property type="entry name" value="MutL/Mlh/Pms-like"/>
</dbReference>
<dbReference type="Gene3D" id="3.30.1370.100">
    <property type="entry name" value="MutL, C-terminal domain, regulatory subdomain"/>
    <property type="match status" value="1"/>
</dbReference>
<evidence type="ECO:0000256" key="4">
    <source>
        <dbReference type="ARBA" id="ARBA00023204"/>
    </source>
</evidence>
<dbReference type="InterPro" id="IPR014790">
    <property type="entry name" value="MutL_C"/>
</dbReference>
<dbReference type="EMBL" id="JPOS01000018">
    <property type="protein sequence ID" value="KGE88567.1"/>
    <property type="molecule type" value="Genomic_DNA"/>
</dbReference>
<dbReference type="Pfam" id="PF13589">
    <property type="entry name" value="HATPase_c_3"/>
    <property type="match status" value="1"/>
</dbReference>
<dbReference type="SMART" id="SM00853">
    <property type="entry name" value="MutL_C"/>
    <property type="match status" value="1"/>
</dbReference>
<dbReference type="InterPro" id="IPR042120">
    <property type="entry name" value="MutL_C_dimsub"/>
</dbReference>
<comment type="function">
    <text evidence="5">This protein is involved in the repair of mismatches in DNA. It is required for dam-dependent methyl-directed DNA mismatch repair. May act as a 'molecular matchmaker', a protein that promotes the formation of a stable complex between two or more DNA-binding proteins in an ATP-dependent manner without itself being part of a final effector complex.</text>
</comment>
<dbReference type="GO" id="GO:0140664">
    <property type="term" value="F:ATP-dependent DNA damage sensor activity"/>
    <property type="evidence" value="ECO:0007669"/>
    <property type="project" value="InterPro"/>
</dbReference>